<proteinExistence type="predicted"/>
<protein>
    <submittedName>
        <fullName evidence="1">Uncharacterized protein</fullName>
    </submittedName>
</protein>
<reference evidence="2" key="1">
    <citation type="journal article" date="2023" name="Front. Plant Sci.">
        <title>Chromosomal-level genome assembly of Melastoma candidum provides insights into trichome evolution.</title>
        <authorList>
            <person name="Zhong Y."/>
            <person name="Wu W."/>
            <person name="Sun C."/>
            <person name="Zou P."/>
            <person name="Liu Y."/>
            <person name="Dai S."/>
            <person name="Zhou R."/>
        </authorList>
    </citation>
    <scope>NUCLEOTIDE SEQUENCE [LARGE SCALE GENOMIC DNA]</scope>
</reference>
<keyword evidence="2" id="KW-1185">Reference proteome</keyword>
<organism evidence="1 2">
    <name type="scientific">Melastoma candidum</name>
    <dbReference type="NCBI Taxonomy" id="119954"/>
    <lineage>
        <taxon>Eukaryota</taxon>
        <taxon>Viridiplantae</taxon>
        <taxon>Streptophyta</taxon>
        <taxon>Embryophyta</taxon>
        <taxon>Tracheophyta</taxon>
        <taxon>Spermatophyta</taxon>
        <taxon>Magnoliopsida</taxon>
        <taxon>eudicotyledons</taxon>
        <taxon>Gunneridae</taxon>
        <taxon>Pentapetalae</taxon>
        <taxon>rosids</taxon>
        <taxon>malvids</taxon>
        <taxon>Myrtales</taxon>
        <taxon>Melastomataceae</taxon>
        <taxon>Melastomatoideae</taxon>
        <taxon>Melastomateae</taxon>
        <taxon>Melastoma</taxon>
    </lineage>
</organism>
<sequence length="224" mass="25597">MGRGKIVIRRIDNATSRQVTFSKRRKGLLKKARELSILCDAEVGVIIFSGTGRLHEFSSSSMATIIERFGKMREVHNQLLNPASEVKFWEMEAARLRQQLHLLQEAHRHVMGQELSGLDAKALHDLENKLEMSLKTVRGKKDQALLDEIKELNRKENLMHTENIELYKKVHLAWQEHDDLLRKIYGTKDVINYANKNDRVPVAGGSSCDLQTSMTLQLSQPQAT</sequence>
<gene>
    <name evidence="1" type="ORF">MLD38_023248</name>
</gene>
<dbReference type="Proteomes" id="UP001057402">
    <property type="component" value="Chromosome 6"/>
</dbReference>
<accession>A0ACB9QN38</accession>
<name>A0ACB9QN38_9MYRT</name>
<evidence type="ECO:0000313" key="1">
    <source>
        <dbReference type="EMBL" id="KAI4367518.1"/>
    </source>
</evidence>
<evidence type="ECO:0000313" key="2">
    <source>
        <dbReference type="Proteomes" id="UP001057402"/>
    </source>
</evidence>
<comment type="caution">
    <text evidence="1">The sequence shown here is derived from an EMBL/GenBank/DDBJ whole genome shotgun (WGS) entry which is preliminary data.</text>
</comment>
<dbReference type="EMBL" id="CM042885">
    <property type="protein sequence ID" value="KAI4367518.1"/>
    <property type="molecule type" value="Genomic_DNA"/>
</dbReference>